<name>A0A9P7DDK3_9AGAM</name>
<proteinExistence type="predicted"/>
<feature type="domain" description="Velvet" evidence="1">
    <location>
        <begin position="7"/>
        <end position="30"/>
    </location>
</feature>
<dbReference type="Gene3D" id="2.60.40.3960">
    <property type="entry name" value="Velvet domain"/>
    <property type="match status" value="1"/>
</dbReference>
<accession>A0A9P7DDK3</accession>
<dbReference type="Pfam" id="PF11754">
    <property type="entry name" value="Velvet"/>
    <property type="match status" value="1"/>
</dbReference>
<organism evidence="2 3">
    <name type="scientific">Suillus plorans</name>
    <dbReference type="NCBI Taxonomy" id="116603"/>
    <lineage>
        <taxon>Eukaryota</taxon>
        <taxon>Fungi</taxon>
        <taxon>Dikarya</taxon>
        <taxon>Basidiomycota</taxon>
        <taxon>Agaricomycotina</taxon>
        <taxon>Agaricomycetes</taxon>
        <taxon>Agaricomycetidae</taxon>
        <taxon>Boletales</taxon>
        <taxon>Suillineae</taxon>
        <taxon>Suillaceae</taxon>
        <taxon>Suillus</taxon>
    </lineage>
</organism>
<protein>
    <recommendedName>
        <fullName evidence="1">Velvet domain-containing protein</fullName>
    </recommendedName>
</protein>
<dbReference type="AlphaFoldDB" id="A0A9P7DDK3"/>
<sequence length="58" mass="6819">MVGRKHYSLEVVQHPMRARMCGFGDEDRRPRHTQPLSSSYTTSKKTLCLNHACYWTCF</sequence>
<comment type="caution">
    <text evidence="2">The sequence shown here is derived from an EMBL/GenBank/DDBJ whole genome shotgun (WGS) entry which is preliminary data.</text>
</comment>
<dbReference type="Proteomes" id="UP000719766">
    <property type="component" value="Unassembled WGS sequence"/>
</dbReference>
<dbReference type="OrthoDB" id="1746739at2759"/>
<evidence type="ECO:0000313" key="2">
    <source>
        <dbReference type="EMBL" id="KAG1789091.1"/>
    </source>
</evidence>
<dbReference type="EMBL" id="JABBWE010000062">
    <property type="protein sequence ID" value="KAG1789091.1"/>
    <property type="molecule type" value="Genomic_DNA"/>
</dbReference>
<dbReference type="InterPro" id="IPR037525">
    <property type="entry name" value="Velvet_dom"/>
</dbReference>
<keyword evidence="3" id="KW-1185">Reference proteome</keyword>
<dbReference type="GeneID" id="64597577"/>
<evidence type="ECO:0000259" key="1">
    <source>
        <dbReference type="Pfam" id="PF11754"/>
    </source>
</evidence>
<dbReference type="InterPro" id="IPR038491">
    <property type="entry name" value="Velvet_dom_sf"/>
</dbReference>
<dbReference type="RefSeq" id="XP_041156227.1">
    <property type="nucleotide sequence ID" value="XM_041303813.1"/>
</dbReference>
<reference evidence="2" key="1">
    <citation type="journal article" date="2020" name="New Phytol.">
        <title>Comparative genomics reveals dynamic genome evolution in host specialist ectomycorrhizal fungi.</title>
        <authorList>
            <person name="Lofgren L.A."/>
            <person name="Nguyen N.H."/>
            <person name="Vilgalys R."/>
            <person name="Ruytinx J."/>
            <person name="Liao H.L."/>
            <person name="Branco S."/>
            <person name="Kuo A."/>
            <person name="LaButti K."/>
            <person name="Lipzen A."/>
            <person name="Andreopoulos W."/>
            <person name="Pangilinan J."/>
            <person name="Riley R."/>
            <person name="Hundley H."/>
            <person name="Na H."/>
            <person name="Barry K."/>
            <person name="Grigoriev I.V."/>
            <person name="Stajich J.E."/>
            <person name="Kennedy P.G."/>
        </authorList>
    </citation>
    <scope>NUCLEOTIDE SEQUENCE</scope>
    <source>
        <strain evidence="2">S12</strain>
    </source>
</reference>
<gene>
    <name evidence="2" type="ORF">HD556DRAFT_1400551</name>
</gene>
<evidence type="ECO:0000313" key="3">
    <source>
        <dbReference type="Proteomes" id="UP000719766"/>
    </source>
</evidence>